<evidence type="ECO:0000256" key="1">
    <source>
        <dbReference type="SAM" id="Coils"/>
    </source>
</evidence>
<evidence type="ECO:0000313" key="4">
    <source>
        <dbReference type="Proteomes" id="UP000268446"/>
    </source>
</evidence>
<dbReference type="AlphaFoldDB" id="A0A497F0A4"/>
<keyword evidence="1" id="KW-0175">Coiled coil</keyword>
<evidence type="ECO:0000313" key="2">
    <source>
        <dbReference type="EMBL" id="RLE50925.1"/>
    </source>
</evidence>
<organism evidence="3">
    <name type="scientific">Thermoproteota archaeon</name>
    <dbReference type="NCBI Taxonomy" id="2056631"/>
    <lineage>
        <taxon>Archaea</taxon>
        <taxon>Thermoproteota</taxon>
    </lineage>
</organism>
<accession>A0A497F0A4</accession>
<feature type="coiled-coil region" evidence="1">
    <location>
        <begin position="22"/>
        <end position="49"/>
    </location>
</feature>
<dbReference type="Proteomes" id="UP000269499">
    <property type="component" value="Unassembled WGS sequence"/>
</dbReference>
<dbReference type="EMBL" id="QMQZ01000093">
    <property type="protein sequence ID" value="RLE50925.1"/>
    <property type="molecule type" value="Genomic_DNA"/>
</dbReference>
<protein>
    <recommendedName>
        <fullName evidence="5">Thioredoxin-like fold domain-containing protein</fullName>
    </recommendedName>
</protein>
<proteinExistence type="predicted"/>
<dbReference type="Proteomes" id="UP000268446">
    <property type="component" value="Unassembled WGS sequence"/>
</dbReference>
<evidence type="ECO:0008006" key="5">
    <source>
        <dbReference type="Google" id="ProtNLM"/>
    </source>
</evidence>
<reference evidence="3 4" key="1">
    <citation type="submission" date="2018-06" db="EMBL/GenBank/DDBJ databases">
        <title>Extensive metabolic versatility and redundancy in microbially diverse, dynamic hydrothermal sediments.</title>
        <authorList>
            <person name="Dombrowski N."/>
            <person name="Teske A."/>
            <person name="Baker B.J."/>
        </authorList>
    </citation>
    <scope>NUCLEOTIDE SEQUENCE [LARGE SCALE GENOMIC DNA]</scope>
    <source>
        <strain evidence="3">B20_G2</strain>
        <strain evidence="2">B29_G17</strain>
    </source>
</reference>
<name>A0A497F0A4_9CREN</name>
<dbReference type="EMBL" id="QMRA01000100">
    <property type="protein sequence ID" value="RLE52749.1"/>
    <property type="molecule type" value="Genomic_DNA"/>
</dbReference>
<sequence length="102" mass="11454">MAKPIAIIMVTADWEKASSYIKKACKKVAEELNLELEERKEDYEFLDKYGVKNEFGGLDIPQVFIKYDDGEIKYVMSRVPLTPRGTPDLEAAVNIIKKAAGG</sequence>
<gene>
    <name evidence="2" type="ORF">DRJ20_02855</name>
    <name evidence="3" type="ORF">DRJ26_04325</name>
</gene>
<evidence type="ECO:0000313" key="3">
    <source>
        <dbReference type="EMBL" id="RLE52749.1"/>
    </source>
</evidence>
<comment type="caution">
    <text evidence="3">The sequence shown here is derived from an EMBL/GenBank/DDBJ whole genome shotgun (WGS) entry which is preliminary data.</text>
</comment>